<sequence length="151" mass="16984">MTTDLLWDCQPFDALPGHTVYALLQLRTEVFVMEQQCLFQDMDGLDLLGWHLLGWADDGRLAACARLLPAGVKAPEAVIGRVITAPWARGQGQGHALMSQALAHCERLWPGEPVTLHAQARLEAYYRRHGFRTVSEPYIEDGIPHVEMRRP</sequence>
<evidence type="ECO:0000313" key="2">
    <source>
        <dbReference type="EMBL" id="MCE4554624.1"/>
    </source>
</evidence>
<comment type="caution">
    <text evidence="2">The sequence shown here is derived from an EMBL/GenBank/DDBJ whole genome shotgun (WGS) entry which is preliminary data.</text>
</comment>
<gene>
    <name evidence="2" type="ORF">LXT13_09250</name>
</gene>
<dbReference type="Proteomes" id="UP001200741">
    <property type="component" value="Unassembled WGS sequence"/>
</dbReference>
<dbReference type="Gene3D" id="3.40.630.30">
    <property type="match status" value="1"/>
</dbReference>
<protein>
    <submittedName>
        <fullName evidence="2">GNAT family N-acetyltransferase</fullName>
    </submittedName>
</protein>
<accession>A0ABS8XV79</accession>
<dbReference type="InterPro" id="IPR000182">
    <property type="entry name" value="GNAT_dom"/>
</dbReference>
<proteinExistence type="predicted"/>
<dbReference type="InterPro" id="IPR016181">
    <property type="entry name" value="Acyl_CoA_acyltransferase"/>
</dbReference>
<keyword evidence="3" id="KW-1185">Reference proteome</keyword>
<evidence type="ECO:0000259" key="1">
    <source>
        <dbReference type="PROSITE" id="PS51186"/>
    </source>
</evidence>
<dbReference type="RefSeq" id="WP_233371640.1">
    <property type="nucleotide sequence ID" value="NZ_JAJTWU010000003.1"/>
</dbReference>
<name>A0ABS8XV79_9BURK</name>
<dbReference type="PROSITE" id="PS51186">
    <property type="entry name" value="GNAT"/>
    <property type="match status" value="1"/>
</dbReference>
<evidence type="ECO:0000313" key="3">
    <source>
        <dbReference type="Proteomes" id="UP001200741"/>
    </source>
</evidence>
<reference evidence="2 3" key="1">
    <citation type="submission" date="2021-12" db="EMBL/GenBank/DDBJ databases">
        <title>Genome seq of P8.</title>
        <authorList>
            <person name="Seo T."/>
        </authorList>
    </citation>
    <scope>NUCLEOTIDE SEQUENCE [LARGE SCALE GENOMIC DNA]</scope>
    <source>
        <strain evidence="2 3">P8</strain>
    </source>
</reference>
<dbReference type="Pfam" id="PF13673">
    <property type="entry name" value="Acetyltransf_10"/>
    <property type="match status" value="1"/>
</dbReference>
<dbReference type="SUPFAM" id="SSF55729">
    <property type="entry name" value="Acyl-CoA N-acyltransferases (Nat)"/>
    <property type="match status" value="1"/>
</dbReference>
<feature type="domain" description="N-acetyltransferase" evidence="1">
    <location>
        <begin position="10"/>
        <end position="151"/>
    </location>
</feature>
<dbReference type="EMBL" id="JAJTWU010000003">
    <property type="protein sequence ID" value="MCE4554624.1"/>
    <property type="molecule type" value="Genomic_DNA"/>
</dbReference>
<dbReference type="CDD" id="cd04301">
    <property type="entry name" value="NAT_SF"/>
    <property type="match status" value="1"/>
</dbReference>
<organism evidence="2 3">
    <name type="scientific">Pelomonas cellulosilytica</name>
    <dbReference type="NCBI Taxonomy" id="2906762"/>
    <lineage>
        <taxon>Bacteria</taxon>
        <taxon>Pseudomonadati</taxon>
        <taxon>Pseudomonadota</taxon>
        <taxon>Betaproteobacteria</taxon>
        <taxon>Burkholderiales</taxon>
        <taxon>Sphaerotilaceae</taxon>
        <taxon>Roseateles</taxon>
    </lineage>
</organism>